<evidence type="ECO:0000259" key="2">
    <source>
        <dbReference type="PROSITE" id="PS50234"/>
    </source>
</evidence>
<dbReference type="InterPro" id="IPR036465">
    <property type="entry name" value="vWFA_dom_sf"/>
</dbReference>
<dbReference type="Proteomes" id="UP001235939">
    <property type="component" value="Chromosome 13"/>
</dbReference>
<dbReference type="InterPro" id="IPR002035">
    <property type="entry name" value="VWF_A"/>
</dbReference>
<accession>A0ABY6L4U8</accession>
<feature type="domain" description="VWFA" evidence="2">
    <location>
        <begin position="56"/>
        <end position="130"/>
    </location>
</feature>
<evidence type="ECO:0000313" key="3">
    <source>
        <dbReference type="EMBL" id="UYV76173.1"/>
    </source>
</evidence>
<dbReference type="EMBL" id="CP092875">
    <property type="protein sequence ID" value="UYV76173.1"/>
    <property type="molecule type" value="Genomic_DNA"/>
</dbReference>
<reference evidence="3 4" key="1">
    <citation type="submission" date="2022-01" db="EMBL/GenBank/DDBJ databases">
        <title>A chromosomal length assembly of Cordylochernes scorpioides.</title>
        <authorList>
            <person name="Zeh D."/>
            <person name="Zeh J."/>
        </authorList>
    </citation>
    <scope>NUCLEOTIDE SEQUENCE [LARGE SCALE GENOMIC DNA]</scope>
    <source>
        <strain evidence="3">IN4F17</strain>
        <tissue evidence="3">Whole Body</tissue>
    </source>
</reference>
<feature type="non-terminal residue" evidence="3">
    <location>
        <position position="1"/>
    </location>
</feature>
<evidence type="ECO:0000313" key="4">
    <source>
        <dbReference type="Proteomes" id="UP001235939"/>
    </source>
</evidence>
<keyword evidence="4" id="KW-1185">Reference proteome</keyword>
<dbReference type="Gene3D" id="3.40.50.410">
    <property type="entry name" value="von Willebrand factor, type A domain"/>
    <property type="match status" value="1"/>
</dbReference>
<evidence type="ECO:0000256" key="1">
    <source>
        <dbReference type="SAM" id="Phobius"/>
    </source>
</evidence>
<name>A0ABY6L4U8_9ARAC</name>
<keyword evidence="1" id="KW-0472">Membrane</keyword>
<dbReference type="SUPFAM" id="SSF53300">
    <property type="entry name" value="vWA-like"/>
    <property type="match status" value="1"/>
</dbReference>
<organism evidence="3 4">
    <name type="scientific">Cordylochernes scorpioides</name>
    <dbReference type="NCBI Taxonomy" id="51811"/>
    <lineage>
        <taxon>Eukaryota</taxon>
        <taxon>Metazoa</taxon>
        <taxon>Ecdysozoa</taxon>
        <taxon>Arthropoda</taxon>
        <taxon>Chelicerata</taxon>
        <taxon>Arachnida</taxon>
        <taxon>Pseudoscorpiones</taxon>
        <taxon>Cheliferoidea</taxon>
        <taxon>Chernetidae</taxon>
        <taxon>Cordylochernes</taxon>
    </lineage>
</organism>
<dbReference type="PROSITE" id="PS50234">
    <property type="entry name" value="VWFA"/>
    <property type="match status" value="1"/>
</dbReference>
<gene>
    <name evidence="3" type="ORF">LAZ67_13002938</name>
</gene>
<sequence length="526" mass="58953">MRRKVTTECAHVTVFEHIKECVEEVAGGKVEGRRETAVWKVDERRQVLGPQSKGGMIVLVTDGEENRDPRILDVTPSIQKAGVTVNAVAFGDKASIHLEQLIKATGGVGFYFNTTENTTAKIDMAFLSSMTSQYDVKEQPVTVIWTMDCRHQSTSLTAVFWVVTSEPKDSKNQPVRLKSWIGDLELTFPKVARVYAQVSKGYQPVLGAHIVATVDRPMGSLVDIVLLDNGAGADGTRNDGIYSAYFTQFNGDGRYSVVAQVVNNGQAGVRIKRRPLLSRSPPLPKPSHLSAQSKIKERYDKKHQQVTYKEDDLVWVFTPVHTISMSEKLLKGYFGLYRVIRKISRINYQVEGVTDTRRRLKTQDIIHVVRMKPYHDLKAQDEIAQDHVTRMWCFSVSFVEVRFGENLKALLKNFTSSKVVVEKDLVDGTLNPPPPGHYHEISIKIPISLEEPKTVFFAVVGVDASGNRAESFSIFPANLGILSRDSTNFTLAWKIGVAIILLVTVISIVLVALYFFRRRQKDKTLS</sequence>
<protein>
    <recommendedName>
        <fullName evidence="2">VWFA domain-containing protein</fullName>
    </recommendedName>
</protein>
<dbReference type="Pfam" id="PF00092">
    <property type="entry name" value="VWA"/>
    <property type="match status" value="1"/>
</dbReference>
<dbReference type="NCBIfam" id="NF041940">
    <property type="entry name" value="choice_anch_X"/>
    <property type="match status" value="1"/>
</dbReference>
<proteinExistence type="predicted"/>
<keyword evidence="1" id="KW-0812">Transmembrane</keyword>
<feature type="transmembrane region" description="Helical" evidence="1">
    <location>
        <begin position="491"/>
        <end position="516"/>
    </location>
</feature>
<keyword evidence="1" id="KW-1133">Transmembrane helix</keyword>